<evidence type="ECO:0000256" key="1">
    <source>
        <dbReference type="SAM" id="MobiDB-lite"/>
    </source>
</evidence>
<keyword evidence="3" id="KW-1185">Reference proteome</keyword>
<dbReference type="EMBL" id="UZAJ01000954">
    <property type="protein sequence ID" value="VDO30982.1"/>
    <property type="molecule type" value="Genomic_DNA"/>
</dbReference>
<dbReference type="AlphaFoldDB" id="A0A183H2Y4"/>
<reference evidence="2 3" key="2">
    <citation type="submission" date="2018-11" db="EMBL/GenBank/DDBJ databases">
        <authorList>
            <consortium name="Pathogen Informatics"/>
        </authorList>
    </citation>
    <scope>NUCLEOTIDE SEQUENCE [LARGE SCALE GENOMIC DNA]</scope>
</reference>
<dbReference type="WBParaSite" id="OFLC_0000184301-mRNA-1">
    <property type="protein sequence ID" value="OFLC_0000184301-mRNA-1"/>
    <property type="gene ID" value="OFLC_0000184301"/>
</dbReference>
<dbReference type="Proteomes" id="UP000267606">
    <property type="component" value="Unassembled WGS sequence"/>
</dbReference>
<sequence length="96" mass="10846">MTIEDGVSMDGAEGEKKLSKKEINKLAKQQKKLEKKAEHAAASVEEHEREVEEDVSEGRYGAYGIIQSAERKKLDFIDVKDVFVNLEGQEVSIDYM</sequence>
<feature type="region of interest" description="Disordered" evidence="1">
    <location>
        <begin position="1"/>
        <end position="20"/>
    </location>
</feature>
<evidence type="ECO:0000313" key="4">
    <source>
        <dbReference type="WBParaSite" id="OFLC_0000184301-mRNA-1"/>
    </source>
</evidence>
<proteinExistence type="predicted"/>
<feature type="compositionally biased region" description="Basic and acidic residues" evidence="1">
    <location>
        <begin position="34"/>
        <end position="50"/>
    </location>
</feature>
<feature type="region of interest" description="Disordered" evidence="1">
    <location>
        <begin position="34"/>
        <end position="55"/>
    </location>
</feature>
<organism evidence="4">
    <name type="scientific">Onchocerca flexuosa</name>
    <dbReference type="NCBI Taxonomy" id="387005"/>
    <lineage>
        <taxon>Eukaryota</taxon>
        <taxon>Metazoa</taxon>
        <taxon>Ecdysozoa</taxon>
        <taxon>Nematoda</taxon>
        <taxon>Chromadorea</taxon>
        <taxon>Rhabditida</taxon>
        <taxon>Spirurina</taxon>
        <taxon>Spiruromorpha</taxon>
        <taxon>Filarioidea</taxon>
        <taxon>Onchocercidae</taxon>
        <taxon>Onchocerca</taxon>
    </lineage>
</organism>
<reference evidence="4" key="1">
    <citation type="submission" date="2016-06" db="UniProtKB">
        <authorList>
            <consortium name="WormBaseParasite"/>
        </authorList>
    </citation>
    <scope>IDENTIFICATION</scope>
</reference>
<evidence type="ECO:0000313" key="2">
    <source>
        <dbReference type="EMBL" id="VDO30982.1"/>
    </source>
</evidence>
<gene>
    <name evidence="2" type="ORF">OFLC_LOCUS1844</name>
</gene>
<protein>
    <submittedName>
        <fullName evidence="2 4">Uncharacterized protein</fullName>
    </submittedName>
</protein>
<evidence type="ECO:0000313" key="3">
    <source>
        <dbReference type="Proteomes" id="UP000267606"/>
    </source>
</evidence>
<accession>A0A183H2Y4</accession>
<name>A0A183H2Y4_9BILA</name>
<dbReference type="STRING" id="387005.A0A183H2Y4"/>